<dbReference type="NCBIfam" id="NF001464">
    <property type="entry name" value="PRK00321.1-5"/>
    <property type="match status" value="1"/>
</dbReference>
<evidence type="ECO:0000256" key="5">
    <source>
        <dbReference type="ARBA" id="ARBA00023172"/>
    </source>
</evidence>
<comment type="similarity">
    <text evidence="2">Belongs to the RdgC family.</text>
</comment>
<feature type="region of interest" description="Disordered" evidence="6">
    <location>
        <begin position="297"/>
        <end position="337"/>
    </location>
</feature>
<evidence type="ECO:0000256" key="6">
    <source>
        <dbReference type="SAM" id="MobiDB-lite"/>
    </source>
</evidence>
<dbReference type="Proteomes" id="UP001368500">
    <property type="component" value="Unassembled WGS sequence"/>
</dbReference>
<dbReference type="InterPro" id="IPR007476">
    <property type="entry name" value="RdgC"/>
</dbReference>
<dbReference type="PANTHER" id="PTHR38103">
    <property type="entry name" value="RECOMBINATION-ASSOCIATED PROTEIN RDGC"/>
    <property type="match status" value="1"/>
</dbReference>
<comment type="subcellular location">
    <subcellularLocation>
        <location evidence="1">Cytoplasm</location>
        <location evidence="1">Nucleoid</location>
    </subcellularLocation>
</comment>
<reference evidence="7 8" key="1">
    <citation type="submission" date="2024-04" db="EMBL/GenBank/DDBJ databases">
        <title>Novel species of the genus Ideonella isolated from streams.</title>
        <authorList>
            <person name="Lu H."/>
        </authorList>
    </citation>
    <scope>NUCLEOTIDE SEQUENCE [LARGE SCALE GENOMIC DNA]</scope>
    <source>
        <strain evidence="7 8">BYS139W</strain>
    </source>
</reference>
<dbReference type="PANTHER" id="PTHR38103:SF1">
    <property type="entry name" value="RECOMBINATION-ASSOCIATED PROTEIN RDGC"/>
    <property type="match status" value="1"/>
</dbReference>
<sequence>MFKNLLLYRIVPEWQADLPEIDERLQAARFVECGATQQQSAGWIEPRGEAHAPLIESVDGQWLLRLQIERKVVPGSVVNRRVGELAQKIETETGRKPGKKHSKELKEQALHELLPMAFTKTAVIGVWIAPTERLLALDAGSQGYADEVLTLLTQALPGFAAHAVNTALSPATAMADWLVSGEAPQGFTVDRDCELKAADGEKPTVRYTRHLLDIDEIREHIQAGKRPTRLALTWSDRVSFTLTEGLQIKKLAFLDGVFEGRPVKKGESFDADAAIATGELAPLIGDLLDALGGEQSLLNPPRDDVTGGPAGAPAATPAAAPVTAGTTDDLPPWESAS</sequence>
<dbReference type="NCBIfam" id="NF001463">
    <property type="entry name" value="PRK00321.1-4"/>
    <property type="match status" value="1"/>
</dbReference>
<evidence type="ECO:0000256" key="1">
    <source>
        <dbReference type="ARBA" id="ARBA00004453"/>
    </source>
</evidence>
<comment type="caution">
    <text evidence="7">The sequence shown here is derived from an EMBL/GenBank/DDBJ whole genome shotgun (WGS) entry which is preliminary data.</text>
</comment>
<feature type="compositionally biased region" description="Low complexity" evidence="6">
    <location>
        <begin position="311"/>
        <end position="329"/>
    </location>
</feature>
<dbReference type="EMBL" id="JBBUTF010000004">
    <property type="protein sequence ID" value="MEK8025407.1"/>
    <property type="molecule type" value="Genomic_DNA"/>
</dbReference>
<keyword evidence="4" id="KW-0963">Cytoplasm</keyword>
<keyword evidence="8" id="KW-1185">Reference proteome</keyword>
<dbReference type="Pfam" id="PF04381">
    <property type="entry name" value="RdgC"/>
    <property type="match status" value="1"/>
</dbReference>
<evidence type="ECO:0000256" key="3">
    <source>
        <dbReference type="ARBA" id="ARBA00022296"/>
    </source>
</evidence>
<keyword evidence="5" id="KW-0233">DNA recombination</keyword>
<evidence type="ECO:0000256" key="2">
    <source>
        <dbReference type="ARBA" id="ARBA00008657"/>
    </source>
</evidence>
<name>A0ABU9B6A0_9BURK</name>
<protein>
    <recommendedName>
        <fullName evidence="3">Recombination-associated protein RdgC</fullName>
    </recommendedName>
</protein>
<accession>A0ABU9B6A0</accession>
<dbReference type="RefSeq" id="WP_341373189.1">
    <property type="nucleotide sequence ID" value="NZ_JBBUTF010000004.1"/>
</dbReference>
<proteinExistence type="inferred from homology"/>
<evidence type="ECO:0000256" key="4">
    <source>
        <dbReference type="ARBA" id="ARBA00022490"/>
    </source>
</evidence>
<evidence type="ECO:0000313" key="7">
    <source>
        <dbReference type="EMBL" id="MEK8025407.1"/>
    </source>
</evidence>
<evidence type="ECO:0000313" key="8">
    <source>
        <dbReference type="Proteomes" id="UP001368500"/>
    </source>
</evidence>
<gene>
    <name evidence="7" type="ORF">AACH11_05480</name>
</gene>
<organism evidence="7 8">
    <name type="scientific">Pseudaquabacterium rugosum</name>
    <dbReference type="NCBI Taxonomy" id="2984194"/>
    <lineage>
        <taxon>Bacteria</taxon>
        <taxon>Pseudomonadati</taxon>
        <taxon>Pseudomonadota</taxon>
        <taxon>Betaproteobacteria</taxon>
        <taxon>Burkholderiales</taxon>
        <taxon>Sphaerotilaceae</taxon>
        <taxon>Pseudaquabacterium</taxon>
    </lineage>
</organism>